<reference evidence="1" key="1">
    <citation type="journal article" date="2010" name="Science">
        <title>Plasticity of animal genome architecture unmasked by rapid evolution of a pelagic tunicate.</title>
        <authorList>
            <person name="Denoeud F."/>
            <person name="Henriet S."/>
            <person name="Mungpakdee S."/>
            <person name="Aury J.M."/>
            <person name="Da Silva C."/>
            <person name="Brinkmann H."/>
            <person name="Mikhaleva J."/>
            <person name="Olsen L.C."/>
            <person name="Jubin C."/>
            <person name="Canestro C."/>
            <person name="Bouquet J.M."/>
            <person name="Danks G."/>
            <person name="Poulain J."/>
            <person name="Campsteijn C."/>
            <person name="Adamski M."/>
            <person name="Cross I."/>
            <person name="Yadetie F."/>
            <person name="Muffato M."/>
            <person name="Louis A."/>
            <person name="Butcher S."/>
            <person name="Tsagkogeorga G."/>
            <person name="Konrad A."/>
            <person name="Singh S."/>
            <person name="Jensen M.F."/>
            <person name="Cong E.H."/>
            <person name="Eikeseth-Otteraa H."/>
            <person name="Noel B."/>
            <person name="Anthouard V."/>
            <person name="Porcel B.M."/>
            <person name="Kachouri-Lafond R."/>
            <person name="Nishino A."/>
            <person name="Ugolini M."/>
            <person name="Chourrout P."/>
            <person name="Nishida H."/>
            <person name="Aasland R."/>
            <person name="Huzurbazar S."/>
            <person name="Westhof E."/>
            <person name="Delsuc F."/>
            <person name="Lehrach H."/>
            <person name="Reinhardt R."/>
            <person name="Weissenbach J."/>
            <person name="Roy S.W."/>
            <person name="Artiguenave F."/>
            <person name="Postlethwait J.H."/>
            <person name="Manak J.R."/>
            <person name="Thompson E.M."/>
            <person name="Jaillon O."/>
            <person name="Du Pasquier L."/>
            <person name="Boudinot P."/>
            <person name="Liberles D.A."/>
            <person name="Volff J.N."/>
            <person name="Philippe H."/>
            <person name="Lenhard B."/>
            <person name="Roest Crollius H."/>
            <person name="Wincker P."/>
            <person name="Chourrout D."/>
        </authorList>
    </citation>
    <scope>NUCLEOTIDE SEQUENCE [LARGE SCALE GENOMIC DNA]</scope>
</reference>
<keyword evidence="2" id="KW-1185">Reference proteome</keyword>
<evidence type="ECO:0000313" key="2">
    <source>
        <dbReference type="Proteomes" id="UP000001307"/>
    </source>
</evidence>
<dbReference type="Gene3D" id="3.10.110.10">
    <property type="entry name" value="Ubiquitin Conjugating Enzyme"/>
    <property type="match status" value="1"/>
</dbReference>
<evidence type="ECO:0000313" key="1">
    <source>
        <dbReference type="EMBL" id="CBY19845.1"/>
    </source>
</evidence>
<dbReference type="EMBL" id="FN653097">
    <property type="protein sequence ID" value="CBY19845.1"/>
    <property type="molecule type" value="Genomic_DNA"/>
</dbReference>
<accession>E4XPS7</accession>
<name>E4XPS7_OIKDI</name>
<gene>
    <name evidence="1" type="ORF">GSOID_T00017206001</name>
</gene>
<dbReference type="InterPro" id="IPR016135">
    <property type="entry name" value="UBQ-conjugating_enzyme/RWD"/>
</dbReference>
<dbReference type="Proteomes" id="UP000001307">
    <property type="component" value="Unassembled WGS sequence"/>
</dbReference>
<dbReference type="InParanoid" id="E4XPS7"/>
<dbReference type="AlphaFoldDB" id="E4XPS7"/>
<sequence length="119" mass="14006">MEMERSNEEMEFELIEEFIEDTSMNLSVSRVDNNGLISWKLTHDSPLDVNPDGTHDLVCIKSTIVIEFPREYPFRPPVVFCSDSTQHPFLGEGNMIPFRRLRDEDTWKSWIPNRDSRFP</sequence>
<organism evidence="1">
    <name type="scientific">Oikopleura dioica</name>
    <name type="common">Tunicate</name>
    <dbReference type="NCBI Taxonomy" id="34765"/>
    <lineage>
        <taxon>Eukaryota</taxon>
        <taxon>Metazoa</taxon>
        <taxon>Chordata</taxon>
        <taxon>Tunicata</taxon>
        <taxon>Appendicularia</taxon>
        <taxon>Copelata</taxon>
        <taxon>Oikopleuridae</taxon>
        <taxon>Oikopleura</taxon>
    </lineage>
</organism>
<proteinExistence type="predicted"/>
<dbReference type="SUPFAM" id="SSF54495">
    <property type="entry name" value="UBC-like"/>
    <property type="match status" value="1"/>
</dbReference>
<protein>
    <submittedName>
        <fullName evidence="1">Uncharacterized protein</fullName>
    </submittedName>
</protein>